<organism evidence="1">
    <name type="scientific">Anguilla anguilla</name>
    <name type="common">European freshwater eel</name>
    <name type="synonym">Muraena anguilla</name>
    <dbReference type="NCBI Taxonomy" id="7936"/>
    <lineage>
        <taxon>Eukaryota</taxon>
        <taxon>Metazoa</taxon>
        <taxon>Chordata</taxon>
        <taxon>Craniata</taxon>
        <taxon>Vertebrata</taxon>
        <taxon>Euteleostomi</taxon>
        <taxon>Actinopterygii</taxon>
        <taxon>Neopterygii</taxon>
        <taxon>Teleostei</taxon>
        <taxon>Anguilliformes</taxon>
        <taxon>Anguillidae</taxon>
        <taxon>Anguilla</taxon>
    </lineage>
</organism>
<reference evidence="1" key="2">
    <citation type="journal article" date="2015" name="Fish Shellfish Immunol.">
        <title>Early steps in the European eel (Anguilla anguilla)-Vibrio vulnificus interaction in the gills: Role of the RtxA13 toxin.</title>
        <authorList>
            <person name="Callol A."/>
            <person name="Pajuelo D."/>
            <person name="Ebbesson L."/>
            <person name="Teles M."/>
            <person name="MacKenzie S."/>
            <person name="Amaro C."/>
        </authorList>
    </citation>
    <scope>NUCLEOTIDE SEQUENCE</scope>
</reference>
<accession>A0A0E9Q8F4</accession>
<sequence>MPDPHKQLFRSHGNMGLAELLRGTTQPLVLKHNGSSAGS</sequence>
<dbReference type="EMBL" id="GBXM01095947">
    <property type="protein sequence ID" value="JAH12630.1"/>
    <property type="molecule type" value="Transcribed_RNA"/>
</dbReference>
<protein>
    <submittedName>
        <fullName evidence="1">Uncharacterized protein</fullName>
    </submittedName>
</protein>
<name>A0A0E9Q8F4_ANGAN</name>
<proteinExistence type="predicted"/>
<dbReference type="AlphaFoldDB" id="A0A0E9Q8F4"/>
<evidence type="ECO:0000313" key="1">
    <source>
        <dbReference type="EMBL" id="JAH12630.1"/>
    </source>
</evidence>
<reference evidence="1" key="1">
    <citation type="submission" date="2014-11" db="EMBL/GenBank/DDBJ databases">
        <authorList>
            <person name="Amaro Gonzalez C."/>
        </authorList>
    </citation>
    <scope>NUCLEOTIDE SEQUENCE</scope>
</reference>